<name>A0A7R9AIY3_9CRUS</name>
<organism evidence="10">
    <name type="scientific">Darwinula stevensoni</name>
    <dbReference type="NCBI Taxonomy" id="69355"/>
    <lineage>
        <taxon>Eukaryota</taxon>
        <taxon>Metazoa</taxon>
        <taxon>Ecdysozoa</taxon>
        <taxon>Arthropoda</taxon>
        <taxon>Crustacea</taxon>
        <taxon>Oligostraca</taxon>
        <taxon>Ostracoda</taxon>
        <taxon>Podocopa</taxon>
        <taxon>Podocopida</taxon>
        <taxon>Darwinulocopina</taxon>
        <taxon>Darwinuloidea</taxon>
        <taxon>Darwinulidae</taxon>
        <taxon>Darwinula</taxon>
    </lineage>
</organism>
<keyword evidence="6 9" id="KW-0472">Membrane</keyword>
<evidence type="ECO:0000256" key="4">
    <source>
        <dbReference type="ARBA" id="ARBA00022692"/>
    </source>
</evidence>
<dbReference type="Pfam" id="PF00230">
    <property type="entry name" value="MIP"/>
    <property type="match status" value="1"/>
</dbReference>
<dbReference type="InterPro" id="IPR022357">
    <property type="entry name" value="MIP_CS"/>
</dbReference>
<dbReference type="InterPro" id="IPR023271">
    <property type="entry name" value="Aquaporin-like"/>
</dbReference>
<evidence type="ECO:0008006" key="12">
    <source>
        <dbReference type="Google" id="ProtNLM"/>
    </source>
</evidence>
<dbReference type="PROSITE" id="PS00221">
    <property type="entry name" value="MIP"/>
    <property type="match status" value="1"/>
</dbReference>
<keyword evidence="3 8" id="KW-0813">Transport</keyword>
<dbReference type="OrthoDB" id="3222at2759"/>
<dbReference type="SUPFAM" id="SSF81338">
    <property type="entry name" value="Aquaporin-like"/>
    <property type="match status" value="1"/>
</dbReference>
<feature type="transmembrane region" description="Helical" evidence="9">
    <location>
        <begin position="104"/>
        <end position="126"/>
    </location>
</feature>
<evidence type="ECO:0000256" key="5">
    <source>
        <dbReference type="ARBA" id="ARBA00022989"/>
    </source>
</evidence>
<reference evidence="10" key="1">
    <citation type="submission" date="2020-11" db="EMBL/GenBank/DDBJ databases">
        <authorList>
            <person name="Tran Van P."/>
        </authorList>
    </citation>
    <scope>NUCLEOTIDE SEQUENCE</scope>
</reference>
<feature type="transmembrane region" description="Helical" evidence="9">
    <location>
        <begin position="64"/>
        <end position="84"/>
    </location>
</feature>
<dbReference type="PRINTS" id="PR00783">
    <property type="entry name" value="MINTRINSICP"/>
</dbReference>
<dbReference type="GO" id="GO:0016323">
    <property type="term" value="C:basolateral plasma membrane"/>
    <property type="evidence" value="ECO:0007669"/>
    <property type="project" value="TreeGrafter"/>
</dbReference>
<keyword evidence="4 8" id="KW-0812">Transmembrane</keyword>
<keyword evidence="11" id="KW-1185">Reference proteome</keyword>
<evidence type="ECO:0000256" key="3">
    <source>
        <dbReference type="ARBA" id="ARBA00022448"/>
    </source>
</evidence>
<evidence type="ECO:0000256" key="6">
    <source>
        <dbReference type="ARBA" id="ARBA00023136"/>
    </source>
</evidence>
<evidence type="ECO:0000256" key="9">
    <source>
        <dbReference type="SAM" id="Phobius"/>
    </source>
</evidence>
<proteinExistence type="inferred from homology"/>
<comment type="similarity">
    <text evidence="2 8">Belongs to the MIP/aquaporin (TC 1.A.8) family.</text>
</comment>
<dbReference type="Gene3D" id="1.20.1080.10">
    <property type="entry name" value="Glycerol uptake facilitator protein"/>
    <property type="match status" value="1"/>
</dbReference>
<dbReference type="PANTHER" id="PTHR43829">
    <property type="entry name" value="AQUAPORIN OR AQUAGLYCEROPORIN RELATED"/>
    <property type="match status" value="1"/>
</dbReference>
<dbReference type="EMBL" id="CAJPEV010010840">
    <property type="protein sequence ID" value="CAG0906110.1"/>
    <property type="molecule type" value="Genomic_DNA"/>
</dbReference>
<accession>A0A7R9AIY3</accession>
<sequence>MSRPLFSKWMEKVESAASLPKGSLMRELLSEFLGTLVLVLVGDGSVAQWVFMNKEAGGFLGVNICYGLAVFLGVLIAGGASGAHLNPAVTVAMATIGKFSFARVIPYIAAQLLGAFVAAGLLFGVYRGKCPLPLNIE</sequence>
<dbReference type="AlphaFoldDB" id="A0A7R9AIY3"/>
<dbReference type="Proteomes" id="UP000677054">
    <property type="component" value="Unassembled WGS sequence"/>
</dbReference>
<protein>
    <recommendedName>
        <fullName evidence="12">Aquaporin</fullName>
    </recommendedName>
</protein>
<dbReference type="GO" id="GO:0015254">
    <property type="term" value="F:glycerol channel activity"/>
    <property type="evidence" value="ECO:0007669"/>
    <property type="project" value="TreeGrafter"/>
</dbReference>
<evidence type="ECO:0000256" key="2">
    <source>
        <dbReference type="ARBA" id="ARBA00006175"/>
    </source>
</evidence>
<comment type="function">
    <text evidence="7">Aquaglyceroporin that may modulate the water content and osmolytes during anhydrobiosis.</text>
</comment>
<dbReference type="EMBL" id="LR910358">
    <property type="protein sequence ID" value="CAD7254611.1"/>
    <property type="molecule type" value="Genomic_DNA"/>
</dbReference>
<evidence type="ECO:0000313" key="10">
    <source>
        <dbReference type="EMBL" id="CAD7254611.1"/>
    </source>
</evidence>
<feature type="non-terminal residue" evidence="10">
    <location>
        <position position="1"/>
    </location>
</feature>
<gene>
    <name evidence="10" type="ORF">DSTB1V02_LOCUS14357</name>
</gene>
<dbReference type="GO" id="GO:0015250">
    <property type="term" value="F:water channel activity"/>
    <property type="evidence" value="ECO:0007669"/>
    <property type="project" value="TreeGrafter"/>
</dbReference>
<evidence type="ECO:0000256" key="8">
    <source>
        <dbReference type="RuleBase" id="RU000477"/>
    </source>
</evidence>
<keyword evidence="5 9" id="KW-1133">Transmembrane helix</keyword>
<evidence type="ECO:0000256" key="7">
    <source>
        <dbReference type="ARBA" id="ARBA00045280"/>
    </source>
</evidence>
<dbReference type="PANTHER" id="PTHR43829:SF9">
    <property type="entry name" value="AQUAPORIN-9"/>
    <property type="match status" value="1"/>
</dbReference>
<evidence type="ECO:0000313" key="11">
    <source>
        <dbReference type="Proteomes" id="UP000677054"/>
    </source>
</evidence>
<evidence type="ECO:0000256" key="1">
    <source>
        <dbReference type="ARBA" id="ARBA00004141"/>
    </source>
</evidence>
<comment type="subcellular location">
    <subcellularLocation>
        <location evidence="1">Membrane</location>
        <topology evidence="1">Multi-pass membrane protein</topology>
    </subcellularLocation>
</comment>
<dbReference type="InterPro" id="IPR050363">
    <property type="entry name" value="MIP/Aquaporin"/>
</dbReference>
<dbReference type="InterPro" id="IPR000425">
    <property type="entry name" value="MIP"/>
</dbReference>
<feature type="transmembrane region" description="Helical" evidence="9">
    <location>
        <begin position="32"/>
        <end position="52"/>
    </location>
</feature>